<keyword evidence="1" id="KW-1133">Transmembrane helix</keyword>
<comment type="caution">
    <text evidence="2">The sequence shown here is derived from an EMBL/GenBank/DDBJ whole genome shotgun (WGS) entry which is preliminary data.</text>
</comment>
<accession>A0ABM9ZW63</accession>
<proteinExistence type="predicted"/>
<sequence>MCIFWINFHSLSEKNSTAPRQIFLMSFSFIHNIHVTYYVFYGFYKSQTEE</sequence>
<feature type="transmembrane region" description="Helical" evidence="1">
    <location>
        <begin position="22"/>
        <end position="44"/>
    </location>
</feature>
<dbReference type="EMBL" id="ADFP01000049">
    <property type="protein sequence ID" value="EFB91146.1"/>
    <property type="molecule type" value="Genomic_DNA"/>
</dbReference>
<evidence type="ECO:0000313" key="2">
    <source>
        <dbReference type="EMBL" id="EFB91146.1"/>
    </source>
</evidence>
<reference evidence="2 3" key="1">
    <citation type="submission" date="2009-12" db="EMBL/GenBank/DDBJ databases">
        <authorList>
            <person name="Shrivastava S."/>
            <person name="Madupu R."/>
            <person name="Durkin A.S."/>
            <person name="Torralba M."/>
            <person name="Methe B."/>
            <person name="Sutton G.G."/>
            <person name="Strausberg R.L."/>
            <person name="Nelson K.E."/>
        </authorList>
    </citation>
    <scope>NUCLEOTIDE SEQUENCE [LARGE SCALE GENOMIC DNA]</scope>
    <source>
        <strain evidence="2 3">W5455</strain>
    </source>
</reference>
<organism evidence="2 3">
    <name type="scientific">Pyramidobacter piscolens W5455</name>
    <dbReference type="NCBI Taxonomy" id="352165"/>
    <lineage>
        <taxon>Bacteria</taxon>
        <taxon>Thermotogati</taxon>
        <taxon>Synergistota</taxon>
        <taxon>Synergistia</taxon>
        <taxon>Synergistales</taxon>
        <taxon>Dethiosulfovibrionaceae</taxon>
        <taxon>Pyramidobacter</taxon>
    </lineage>
</organism>
<evidence type="ECO:0000313" key="3">
    <source>
        <dbReference type="Proteomes" id="UP000006462"/>
    </source>
</evidence>
<dbReference type="Proteomes" id="UP000006462">
    <property type="component" value="Unassembled WGS sequence"/>
</dbReference>
<gene>
    <name evidence="2" type="ORF">HMPREF7215_1614</name>
</gene>
<keyword evidence="3" id="KW-1185">Reference proteome</keyword>
<evidence type="ECO:0000256" key="1">
    <source>
        <dbReference type="SAM" id="Phobius"/>
    </source>
</evidence>
<protein>
    <submittedName>
        <fullName evidence="2">Uncharacterized protein</fullName>
    </submittedName>
</protein>
<keyword evidence="1" id="KW-0472">Membrane</keyword>
<name>A0ABM9ZW63_9BACT</name>
<keyword evidence="1" id="KW-0812">Transmembrane</keyword>